<keyword evidence="4" id="KW-1133">Transmembrane helix</keyword>
<evidence type="ECO:0000256" key="3">
    <source>
        <dbReference type="ARBA" id="ARBA00022692"/>
    </source>
</evidence>
<dbReference type="Gene3D" id="2.40.128.260">
    <property type="entry name" value="Type IV secretion system, VirB10/TraB/TrbI"/>
    <property type="match status" value="1"/>
</dbReference>
<organism evidence="6 7">
    <name type="scientific">Paracoccus mutanolyticus</name>
    <dbReference type="NCBI Taxonomy" id="1499308"/>
    <lineage>
        <taxon>Bacteria</taxon>
        <taxon>Pseudomonadati</taxon>
        <taxon>Pseudomonadota</taxon>
        <taxon>Alphaproteobacteria</taxon>
        <taxon>Rhodobacterales</taxon>
        <taxon>Paracoccaceae</taxon>
        <taxon>Paracoccus</taxon>
    </lineage>
</organism>
<name>A0ABM6WUY3_9RHOB</name>
<keyword evidence="7" id="KW-1185">Reference proteome</keyword>
<dbReference type="Pfam" id="PF03743">
    <property type="entry name" value="TrbI"/>
    <property type="match status" value="1"/>
</dbReference>
<evidence type="ECO:0000256" key="5">
    <source>
        <dbReference type="ARBA" id="ARBA00023136"/>
    </source>
</evidence>
<protein>
    <submittedName>
        <fullName evidence="6">Uncharacterized protein</fullName>
    </submittedName>
</protein>
<evidence type="ECO:0000256" key="4">
    <source>
        <dbReference type="ARBA" id="ARBA00022989"/>
    </source>
</evidence>
<reference evidence="6 7" key="1">
    <citation type="submission" date="2018-06" db="EMBL/GenBank/DDBJ databases">
        <title>Complete genome sequence of Paracoccus mutanolyticus strain RSP-02 isolated from cellulosic waste.</title>
        <authorList>
            <person name="Amrutha R.N."/>
            <person name="Shrivastav A."/>
            <person name="Buddana S.K."/>
            <person name="Deshpande U."/>
            <person name="Prakasham R.S."/>
        </authorList>
    </citation>
    <scope>NUCLEOTIDE SEQUENCE [LARGE SCALE GENOMIC DNA]</scope>
    <source>
        <strain evidence="6 7">RSP-02</strain>
    </source>
</reference>
<accession>A0ABM6WUY3</accession>
<comment type="similarity">
    <text evidence="2">Belongs to the TrbI/VirB10 family.</text>
</comment>
<comment type="subcellular location">
    <subcellularLocation>
        <location evidence="1">Membrane</location>
        <topology evidence="1">Single-pass membrane protein</topology>
    </subcellularLocation>
</comment>
<evidence type="ECO:0000256" key="1">
    <source>
        <dbReference type="ARBA" id="ARBA00004167"/>
    </source>
</evidence>
<dbReference type="InterPro" id="IPR005498">
    <property type="entry name" value="T4SS_VirB10/TraB/TrbI"/>
</dbReference>
<dbReference type="Proteomes" id="UP000249922">
    <property type="component" value="Chromosome"/>
</dbReference>
<evidence type="ECO:0000313" key="7">
    <source>
        <dbReference type="Proteomes" id="UP000249922"/>
    </source>
</evidence>
<gene>
    <name evidence="6" type="ORF">DPM13_03970</name>
</gene>
<sequence length="154" mass="16568">MFLLPEAPKYPPPFSLRLTFEDRAQLERDAAGMALGQSSVSPNRGSCADRRRVPMVCPLEGYGTDRVGRSGLTGKVKNHTASRFGSAALVSVIGALPAALEAAASDSEDDSARRHLSRSLRQHRPECFGRCAMIAAQARSARKMPPNSQVSGSW</sequence>
<evidence type="ECO:0000256" key="2">
    <source>
        <dbReference type="ARBA" id="ARBA00010265"/>
    </source>
</evidence>
<dbReference type="InterPro" id="IPR042217">
    <property type="entry name" value="T4SS_VirB10/TrbI"/>
</dbReference>
<keyword evidence="3" id="KW-0812">Transmembrane</keyword>
<keyword evidence="5" id="KW-0472">Membrane</keyword>
<proteinExistence type="inferred from homology"/>
<dbReference type="EMBL" id="CP030239">
    <property type="protein sequence ID" value="AWX94373.1"/>
    <property type="molecule type" value="Genomic_DNA"/>
</dbReference>
<evidence type="ECO:0000313" key="6">
    <source>
        <dbReference type="EMBL" id="AWX94373.1"/>
    </source>
</evidence>